<name>A0AA41YB37_9BACT</name>
<keyword evidence="3" id="KW-1185">Reference proteome</keyword>
<feature type="non-terminal residue" evidence="2">
    <location>
        <position position="1"/>
    </location>
</feature>
<dbReference type="EMBL" id="JAPAAF010000139">
    <property type="protein sequence ID" value="MCW0485081.1"/>
    <property type="molecule type" value="Genomic_DNA"/>
</dbReference>
<comment type="caution">
    <text evidence="2">The sequence shown here is derived from an EMBL/GenBank/DDBJ whole genome shotgun (WGS) entry which is preliminary data.</text>
</comment>
<evidence type="ECO:0000259" key="1">
    <source>
        <dbReference type="Pfam" id="PF13751"/>
    </source>
</evidence>
<evidence type="ECO:0000313" key="2">
    <source>
        <dbReference type="EMBL" id="MCW0485081.1"/>
    </source>
</evidence>
<dbReference type="Proteomes" id="UP001163821">
    <property type="component" value="Unassembled WGS sequence"/>
</dbReference>
<proteinExistence type="predicted"/>
<organism evidence="2 3">
    <name type="scientific">Gaoshiqia sediminis</name>
    <dbReference type="NCBI Taxonomy" id="2986998"/>
    <lineage>
        <taxon>Bacteria</taxon>
        <taxon>Pseudomonadati</taxon>
        <taxon>Bacteroidota</taxon>
        <taxon>Bacteroidia</taxon>
        <taxon>Marinilabiliales</taxon>
        <taxon>Prolixibacteraceae</taxon>
        <taxon>Gaoshiqia</taxon>
    </lineage>
</organism>
<accession>A0AA41YB37</accession>
<feature type="domain" description="Transposase DDE" evidence="1">
    <location>
        <begin position="26"/>
        <end position="123"/>
    </location>
</feature>
<dbReference type="Pfam" id="PF13751">
    <property type="entry name" value="DDE_Tnp_1_6"/>
    <property type="match status" value="1"/>
</dbReference>
<dbReference type="InterPro" id="IPR025668">
    <property type="entry name" value="Tnp_DDE_dom"/>
</dbReference>
<protein>
    <submittedName>
        <fullName evidence="2">Transposase</fullName>
    </submittedName>
</protein>
<reference evidence="2" key="1">
    <citation type="submission" date="2022-10" db="EMBL/GenBank/DDBJ databases">
        <title>Gaoshiqiia sediminis gen. nov., sp. nov., isolated from coastal sediment.</title>
        <authorList>
            <person name="Yu W.X."/>
            <person name="Mu D.S."/>
            <person name="Du J.Z."/>
            <person name="Liang Y.Q."/>
        </authorList>
    </citation>
    <scope>NUCLEOTIDE SEQUENCE</scope>
    <source>
        <strain evidence="2">A06</strain>
    </source>
</reference>
<gene>
    <name evidence="2" type="ORF">N2K84_20295</name>
</gene>
<dbReference type="PANTHER" id="PTHR33408">
    <property type="entry name" value="TRANSPOSASE"/>
    <property type="match status" value="1"/>
</dbReference>
<evidence type="ECO:0000313" key="3">
    <source>
        <dbReference type="Proteomes" id="UP001163821"/>
    </source>
</evidence>
<sequence>EQKRSFKNNPFIQENLYYNAEQDYFVCPMGQHMKLIYKTTRKSENGFVSNISVYQAGRCQGCPLRCSCHKSQTTRQIQVNHRLREYKRKARELLTSEEGIRMRKKRPIEPEAVFGQMKFDKSYYR</sequence>
<dbReference type="PANTHER" id="PTHR33408:SF2">
    <property type="entry name" value="TRANSPOSASE DDE DOMAIN-CONTAINING PROTEIN"/>
    <property type="match status" value="1"/>
</dbReference>
<dbReference type="AlphaFoldDB" id="A0AA41YB37"/>
<feature type="non-terminal residue" evidence="2">
    <location>
        <position position="125"/>
    </location>
</feature>